<evidence type="ECO:0000259" key="13">
    <source>
        <dbReference type="SMART" id="SM00355"/>
    </source>
</evidence>
<comment type="subcellular location">
    <subcellularLocation>
        <location evidence="2">Nucleus</location>
    </subcellularLocation>
</comment>
<keyword evidence="15" id="KW-1185">Reference proteome</keyword>
<evidence type="ECO:0000256" key="10">
    <source>
        <dbReference type="ARBA" id="ARBA00022833"/>
    </source>
</evidence>
<evidence type="ECO:0000256" key="3">
    <source>
        <dbReference type="ARBA" id="ARBA00007746"/>
    </source>
</evidence>
<evidence type="ECO:0000313" key="14">
    <source>
        <dbReference type="EMBL" id="KAJ8981105.1"/>
    </source>
</evidence>
<keyword evidence="10" id="KW-0862">Zinc</keyword>
<dbReference type="EMBL" id="JAPWTJ010000201">
    <property type="protein sequence ID" value="KAJ8981105.1"/>
    <property type="molecule type" value="Genomic_DNA"/>
</dbReference>
<dbReference type="Gene3D" id="3.30.160.60">
    <property type="entry name" value="Classic Zinc Finger"/>
    <property type="match status" value="2"/>
</dbReference>
<dbReference type="SMART" id="SM00355">
    <property type="entry name" value="ZnF_C2H2"/>
    <property type="match status" value="3"/>
</dbReference>
<keyword evidence="9" id="KW-0863">Zinc-finger</keyword>
<comment type="similarity">
    <text evidence="3">Belongs to the hunchback C2H2-type zinc-finger protein family.</text>
</comment>
<evidence type="ECO:0000256" key="1">
    <source>
        <dbReference type="ARBA" id="ARBA00003983"/>
    </source>
</evidence>
<name>A0ABQ9JSQ0_9CUCU</name>
<feature type="domain" description="C2H2-type" evidence="13">
    <location>
        <begin position="177"/>
        <end position="199"/>
    </location>
</feature>
<keyword evidence="12" id="KW-0539">Nucleus</keyword>
<keyword evidence="11" id="KW-0238">DNA-binding</keyword>
<dbReference type="Proteomes" id="UP001162164">
    <property type="component" value="Unassembled WGS sequence"/>
</dbReference>
<evidence type="ECO:0000256" key="9">
    <source>
        <dbReference type="ARBA" id="ARBA00022771"/>
    </source>
</evidence>
<proteinExistence type="inferred from homology"/>
<comment type="caution">
    <text evidence="14">The sequence shown here is derived from an EMBL/GenBank/DDBJ whole genome shotgun (WGS) entry which is preliminary data.</text>
</comment>
<evidence type="ECO:0000256" key="6">
    <source>
        <dbReference type="ARBA" id="ARBA00022492"/>
    </source>
</evidence>
<evidence type="ECO:0000256" key="4">
    <source>
        <dbReference type="ARBA" id="ARBA00013638"/>
    </source>
</evidence>
<sequence>MLKNLRPGGVCTPLAGQHAFPLALGNVGEYARARRLYGYFSREVYQIIMDPVICASCVGTLTSYVKLAICEGTEEKINLYREIQQKEGKIKLSKVLTFLGEDIRYNNDKIKKEGILDNWEYNFKDPGVQEEVEPLDFGVKCKQERETPKMGQDQTKYKLFFERHLLKLKKIPEFQIFKCEVCEFQTTYRGHLNRHLLGHKDISEIQMFKCETCLYQTRRRGDLKRHLLLHKDVSEVQMFKCETCPFQTRRKGNLKKHFLKHKNISGSNA</sequence>
<reference evidence="14" key="1">
    <citation type="journal article" date="2023" name="Insect Mol. Biol.">
        <title>Genome sequencing provides insights into the evolution of gene families encoding plant cell wall-degrading enzymes in longhorned beetles.</title>
        <authorList>
            <person name="Shin N.R."/>
            <person name="Okamura Y."/>
            <person name="Kirsch R."/>
            <person name="Pauchet Y."/>
        </authorList>
    </citation>
    <scope>NUCLEOTIDE SEQUENCE</scope>
    <source>
        <strain evidence="14">MMC_N1</strain>
    </source>
</reference>
<evidence type="ECO:0000256" key="12">
    <source>
        <dbReference type="ARBA" id="ARBA00023242"/>
    </source>
</evidence>
<evidence type="ECO:0000313" key="15">
    <source>
        <dbReference type="Proteomes" id="UP001162164"/>
    </source>
</evidence>
<evidence type="ECO:0000256" key="2">
    <source>
        <dbReference type="ARBA" id="ARBA00004123"/>
    </source>
</evidence>
<feature type="domain" description="C2H2-type" evidence="13">
    <location>
        <begin position="239"/>
        <end position="261"/>
    </location>
</feature>
<dbReference type="InterPro" id="IPR036236">
    <property type="entry name" value="Znf_C2H2_sf"/>
</dbReference>
<evidence type="ECO:0000256" key="11">
    <source>
        <dbReference type="ARBA" id="ARBA00023125"/>
    </source>
</evidence>
<comment type="function">
    <text evidence="1">Gap class segmentation protein that controls development of head structures.</text>
</comment>
<protein>
    <recommendedName>
        <fullName evidence="4">Protein hunchback</fullName>
    </recommendedName>
</protein>
<organism evidence="14 15">
    <name type="scientific">Molorchus minor</name>
    <dbReference type="NCBI Taxonomy" id="1323400"/>
    <lineage>
        <taxon>Eukaryota</taxon>
        <taxon>Metazoa</taxon>
        <taxon>Ecdysozoa</taxon>
        <taxon>Arthropoda</taxon>
        <taxon>Hexapoda</taxon>
        <taxon>Insecta</taxon>
        <taxon>Pterygota</taxon>
        <taxon>Neoptera</taxon>
        <taxon>Endopterygota</taxon>
        <taxon>Coleoptera</taxon>
        <taxon>Polyphaga</taxon>
        <taxon>Cucujiformia</taxon>
        <taxon>Chrysomeloidea</taxon>
        <taxon>Cerambycidae</taxon>
        <taxon>Lamiinae</taxon>
        <taxon>Monochamini</taxon>
        <taxon>Molorchus</taxon>
    </lineage>
</organism>
<feature type="domain" description="C2H2-type" evidence="13">
    <location>
        <begin position="208"/>
        <end position="230"/>
    </location>
</feature>
<evidence type="ECO:0000256" key="7">
    <source>
        <dbReference type="ARBA" id="ARBA00022723"/>
    </source>
</evidence>
<gene>
    <name evidence="14" type="ORF">NQ317_007879</name>
</gene>
<dbReference type="InterPro" id="IPR013087">
    <property type="entry name" value="Znf_C2H2_type"/>
</dbReference>
<keyword evidence="7" id="KW-0479">Metal-binding</keyword>
<evidence type="ECO:0000256" key="5">
    <source>
        <dbReference type="ARBA" id="ARBA00022473"/>
    </source>
</evidence>
<accession>A0ABQ9JSQ0</accession>
<dbReference type="SUPFAM" id="SSF57667">
    <property type="entry name" value="beta-beta-alpha zinc fingers"/>
    <property type="match status" value="1"/>
</dbReference>
<dbReference type="PANTHER" id="PTHR24392:SF49">
    <property type="entry name" value="PROTEIN HUNCHBACK"/>
    <property type="match status" value="1"/>
</dbReference>
<evidence type="ECO:0000256" key="8">
    <source>
        <dbReference type="ARBA" id="ARBA00022737"/>
    </source>
</evidence>
<keyword evidence="5" id="KW-0217">Developmental protein</keyword>
<keyword evidence="6" id="KW-0302">Gap protein</keyword>
<dbReference type="PANTHER" id="PTHR24392">
    <property type="entry name" value="ZINC FINGER PROTEIN"/>
    <property type="match status" value="1"/>
</dbReference>
<dbReference type="Pfam" id="PF12874">
    <property type="entry name" value="zf-met"/>
    <property type="match status" value="1"/>
</dbReference>
<keyword evidence="8" id="KW-0677">Repeat</keyword>